<keyword evidence="3" id="KW-1185">Reference proteome</keyword>
<dbReference type="SUPFAM" id="SSF53474">
    <property type="entry name" value="alpha/beta-Hydrolases"/>
    <property type="match status" value="1"/>
</dbReference>
<dbReference type="Proteomes" id="UP000515971">
    <property type="component" value="Chromosome"/>
</dbReference>
<reference evidence="2 3" key="1">
    <citation type="submission" date="2020-08" db="EMBL/GenBank/DDBJ databases">
        <title>Genome sequence of Sphingomonas lutea KCTC 23642T.</title>
        <authorList>
            <person name="Hyun D.-W."/>
            <person name="Bae J.-W."/>
        </authorList>
    </citation>
    <scope>NUCLEOTIDE SEQUENCE [LARGE SCALE GENOMIC DNA]</scope>
    <source>
        <strain evidence="2 3">KCTC 23642</strain>
    </source>
</reference>
<dbReference type="InterPro" id="IPR029058">
    <property type="entry name" value="AB_hydrolase_fold"/>
</dbReference>
<sequence>MDWQGDDRPPPLGLRLREAAWFVPRIWRTFGSTKPCGPEDGAPALVIPGWVARDQSTAALRRALADAGFRVHGWENGINWGARADTVETLKARLDAIGATDPVLVVGWSLGGLFARELARAAPERVRAVVTLGSPFSGDPKQNNVWRMYERIAGHKVDEPPLPRITAKPPVPCLALWSRQDGLIAPRSARGLDDERDCEVELTCTHMAFGVSPKAAREVVREIHSFLKNHA</sequence>
<accession>A0A7G9SIT8</accession>
<dbReference type="GO" id="GO:0016787">
    <property type="term" value="F:hydrolase activity"/>
    <property type="evidence" value="ECO:0007669"/>
    <property type="project" value="UniProtKB-KW"/>
</dbReference>
<protein>
    <submittedName>
        <fullName evidence="2">Alpha/beta fold hydrolase</fullName>
    </submittedName>
</protein>
<dbReference type="AlphaFoldDB" id="A0A7G9SIT8"/>
<gene>
    <name evidence="2" type="ORF">H9L13_02175</name>
</gene>
<dbReference type="KEGG" id="slut:H9L13_02175"/>
<evidence type="ECO:0000313" key="3">
    <source>
        <dbReference type="Proteomes" id="UP000515971"/>
    </source>
</evidence>
<evidence type="ECO:0000259" key="1">
    <source>
        <dbReference type="Pfam" id="PF00561"/>
    </source>
</evidence>
<keyword evidence="2" id="KW-0378">Hydrolase</keyword>
<dbReference type="Gene3D" id="3.40.50.1820">
    <property type="entry name" value="alpha/beta hydrolase"/>
    <property type="match status" value="1"/>
</dbReference>
<dbReference type="RefSeq" id="WP_187538627.1">
    <property type="nucleotide sequence ID" value="NZ_BAABJT010000001.1"/>
</dbReference>
<dbReference type="EMBL" id="CP060718">
    <property type="protein sequence ID" value="QNN67763.1"/>
    <property type="molecule type" value="Genomic_DNA"/>
</dbReference>
<evidence type="ECO:0000313" key="2">
    <source>
        <dbReference type="EMBL" id="QNN67763.1"/>
    </source>
</evidence>
<proteinExistence type="predicted"/>
<name>A0A7G9SIT8_9SPHN</name>
<feature type="domain" description="AB hydrolase-1" evidence="1">
    <location>
        <begin position="86"/>
        <end position="137"/>
    </location>
</feature>
<dbReference type="Pfam" id="PF00561">
    <property type="entry name" value="Abhydrolase_1"/>
    <property type="match status" value="1"/>
</dbReference>
<dbReference type="InterPro" id="IPR000073">
    <property type="entry name" value="AB_hydrolase_1"/>
</dbReference>
<organism evidence="2 3">
    <name type="scientific">Sphingomonas lutea</name>
    <dbReference type="NCBI Taxonomy" id="1045317"/>
    <lineage>
        <taxon>Bacteria</taxon>
        <taxon>Pseudomonadati</taxon>
        <taxon>Pseudomonadota</taxon>
        <taxon>Alphaproteobacteria</taxon>
        <taxon>Sphingomonadales</taxon>
        <taxon>Sphingomonadaceae</taxon>
        <taxon>Sphingomonas</taxon>
    </lineage>
</organism>